<evidence type="ECO:0000256" key="6">
    <source>
        <dbReference type="SAM" id="Phobius"/>
    </source>
</evidence>
<keyword evidence="4 6" id="KW-1133">Transmembrane helix</keyword>
<evidence type="ECO:0000256" key="2">
    <source>
        <dbReference type="ARBA" id="ARBA00006565"/>
    </source>
</evidence>
<dbReference type="PANTHER" id="PTHR21324">
    <property type="entry name" value="FASTING-INDUCIBLE INTEGRAL MEMBRANE PROTEIN TM6P1-RELATED"/>
    <property type="match status" value="1"/>
</dbReference>
<dbReference type="InterPro" id="IPR050911">
    <property type="entry name" value="DRAM/TMEM150_Autophagy_Mod"/>
</dbReference>
<feature type="transmembrane region" description="Helical" evidence="6">
    <location>
        <begin position="52"/>
        <end position="72"/>
    </location>
</feature>
<feature type="transmembrane region" description="Helical" evidence="6">
    <location>
        <begin position="123"/>
        <end position="145"/>
    </location>
</feature>
<organism evidence="8 9">
    <name type="scientific">Alosa alosa</name>
    <name type="common">allis shad</name>
    <dbReference type="NCBI Taxonomy" id="278164"/>
    <lineage>
        <taxon>Eukaryota</taxon>
        <taxon>Metazoa</taxon>
        <taxon>Chordata</taxon>
        <taxon>Craniata</taxon>
        <taxon>Vertebrata</taxon>
        <taxon>Euteleostomi</taxon>
        <taxon>Actinopterygii</taxon>
        <taxon>Neopterygii</taxon>
        <taxon>Teleostei</taxon>
        <taxon>Clupei</taxon>
        <taxon>Clupeiformes</taxon>
        <taxon>Clupeoidei</taxon>
        <taxon>Clupeidae</taxon>
        <taxon>Alosa</taxon>
    </lineage>
</organism>
<name>A0AAV6G2V1_9TELE</name>
<feature type="transmembrane region" description="Helical" evidence="6">
    <location>
        <begin position="92"/>
        <end position="111"/>
    </location>
</feature>
<protein>
    <recommendedName>
        <fullName evidence="7">CWH43-like N-terminal domain-containing protein</fullName>
    </recommendedName>
</protein>
<comment type="subcellular location">
    <subcellularLocation>
        <location evidence="1">Endomembrane system</location>
        <topology evidence="1">Multi-pass membrane protein</topology>
    </subcellularLocation>
</comment>
<evidence type="ECO:0000256" key="5">
    <source>
        <dbReference type="ARBA" id="ARBA00023136"/>
    </source>
</evidence>
<feature type="transmembrane region" description="Helical" evidence="6">
    <location>
        <begin position="192"/>
        <end position="217"/>
    </location>
</feature>
<accession>A0AAV6G2V1</accession>
<dbReference type="GO" id="GO:0005764">
    <property type="term" value="C:lysosome"/>
    <property type="evidence" value="ECO:0007669"/>
    <property type="project" value="TreeGrafter"/>
</dbReference>
<reference evidence="8 9" key="1">
    <citation type="submission" date="2020-10" db="EMBL/GenBank/DDBJ databases">
        <title>Chromosome-scale genome assembly of the Allis shad, Alosa alosa.</title>
        <authorList>
            <person name="Margot Z."/>
            <person name="Christophe K."/>
            <person name="Cabau C."/>
            <person name="Louis A."/>
            <person name="Berthelot C."/>
            <person name="Parey E."/>
            <person name="Roest Crollius H."/>
            <person name="Montfort J."/>
            <person name="Robinson-Rechavi M."/>
            <person name="Bucao C."/>
            <person name="Bouchez O."/>
            <person name="Gislard M."/>
            <person name="Lluch J."/>
            <person name="Milhes M."/>
            <person name="Lampietro C."/>
            <person name="Lopez Roques C."/>
            <person name="Donnadieu C."/>
            <person name="Braasch I."/>
            <person name="Desvignes T."/>
            <person name="Postlethwait J."/>
            <person name="Bobe J."/>
            <person name="Guiguen Y."/>
        </authorList>
    </citation>
    <scope>NUCLEOTIDE SEQUENCE [LARGE SCALE GENOMIC DNA]</scope>
    <source>
        <strain evidence="8">M-15738</strain>
        <tissue evidence="8">Blood</tissue>
    </source>
</reference>
<dbReference type="AlphaFoldDB" id="A0AAV6G2V1"/>
<proteinExistence type="inferred from homology"/>
<gene>
    <name evidence="8" type="ORF">AALO_G00225890</name>
</gene>
<dbReference type="Proteomes" id="UP000823561">
    <property type="component" value="Chromosome 17"/>
</dbReference>
<dbReference type="InterPro" id="IPR019402">
    <property type="entry name" value="CWH43_N"/>
</dbReference>
<comment type="caution">
    <text evidence="8">The sequence shown here is derived from an EMBL/GenBank/DDBJ whole genome shotgun (WGS) entry which is preliminary data.</text>
</comment>
<comment type="similarity">
    <text evidence="2">Belongs to the DRAM/TMEM150 family.</text>
</comment>
<dbReference type="Pfam" id="PF10277">
    <property type="entry name" value="Frag1"/>
    <property type="match status" value="1"/>
</dbReference>
<feature type="domain" description="CWH43-like N-terminal" evidence="7">
    <location>
        <begin position="6"/>
        <end position="221"/>
    </location>
</feature>
<evidence type="ECO:0000256" key="1">
    <source>
        <dbReference type="ARBA" id="ARBA00004127"/>
    </source>
</evidence>
<keyword evidence="9" id="KW-1185">Reference proteome</keyword>
<keyword evidence="3 6" id="KW-0812">Transmembrane</keyword>
<evidence type="ECO:0000256" key="3">
    <source>
        <dbReference type="ARBA" id="ARBA00022692"/>
    </source>
</evidence>
<evidence type="ECO:0000256" key="4">
    <source>
        <dbReference type="ARBA" id="ARBA00022989"/>
    </source>
</evidence>
<evidence type="ECO:0000313" key="9">
    <source>
        <dbReference type="Proteomes" id="UP000823561"/>
    </source>
</evidence>
<feature type="transmembrane region" description="Helical" evidence="6">
    <location>
        <begin position="157"/>
        <end position="180"/>
    </location>
</feature>
<dbReference type="GO" id="GO:0012505">
    <property type="term" value="C:endomembrane system"/>
    <property type="evidence" value="ECO:0007669"/>
    <property type="project" value="UniProtKB-SubCell"/>
</dbReference>
<dbReference type="GO" id="GO:0010506">
    <property type="term" value="P:regulation of autophagy"/>
    <property type="evidence" value="ECO:0007669"/>
    <property type="project" value="TreeGrafter"/>
</dbReference>
<dbReference type="PANTHER" id="PTHR21324:SF11">
    <property type="entry name" value="DNA DAMAGE-REGULATED AUTOPHAGY MODULATOR PROTEIN 1"/>
    <property type="match status" value="1"/>
</dbReference>
<keyword evidence="5 6" id="KW-0472">Membrane</keyword>
<dbReference type="EMBL" id="JADWDJ010000017">
    <property type="protein sequence ID" value="KAG5267800.1"/>
    <property type="molecule type" value="Genomic_DNA"/>
</dbReference>
<evidence type="ECO:0000313" key="8">
    <source>
        <dbReference type="EMBL" id="KAG5267800.1"/>
    </source>
</evidence>
<evidence type="ECO:0000259" key="7">
    <source>
        <dbReference type="Pfam" id="PF10277"/>
    </source>
</evidence>
<sequence>MMEGTGFLPAFLVISSSGTFLINYVIAIISGHIDVIFPYISDTGTTPPESCIFGLMTSITAMAGVATMYTRYKFIELLIERTGGVRPVLNKIALGIGLLSCLGMNIVATFQETVVTPVHDFGALLFFLSGVVYIVLQTWISYQAYPYGSSKAMCRTRALISSIAVVALFPTVICAIFVGSSELRWKGDEPNYGLHLASAVCEWMVAFSFVFFFFTYIREFTRFTMTVKAELVEQN</sequence>